<accession>A0A9D4D1J1</accession>
<organism evidence="2 3">
    <name type="scientific">Dreissena polymorpha</name>
    <name type="common">Zebra mussel</name>
    <name type="synonym">Mytilus polymorpha</name>
    <dbReference type="NCBI Taxonomy" id="45954"/>
    <lineage>
        <taxon>Eukaryota</taxon>
        <taxon>Metazoa</taxon>
        <taxon>Spiralia</taxon>
        <taxon>Lophotrochozoa</taxon>
        <taxon>Mollusca</taxon>
        <taxon>Bivalvia</taxon>
        <taxon>Autobranchia</taxon>
        <taxon>Heteroconchia</taxon>
        <taxon>Euheterodonta</taxon>
        <taxon>Imparidentia</taxon>
        <taxon>Neoheterodontei</taxon>
        <taxon>Myida</taxon>
        <taxon>Dreissenoidea</taxon>
        <taxon>Dreissenidae</taxon>
        <taxon>Dreissena</taxon>
    </lineage>
</organism>
<dbReference type="AlphaFoldDB" id="A0A9D4D1J1"/>
<evidence type="ECO:0000313" key="2">
    <source>
        <dbReference type="EMBL" id="KAH3737431.1"/>
    </source>
</evidence>
<evidence type="ECO:0000313" key="3">
    <source>
        <dbReference type="Proteomes" id="UP000828390"/>
    </source>
</evidence>
<reference evidence="2" key="2">
    <citation type="submission" date="2020-11" db="EMBL/GenBank/DDBJ databases">
        <authorList>
            <person name="McCartney M.A."/>
            <person name="Auch B."/>
            <person name="Kono T."/>
            <person name="Mallez S."/>
            <person name="Becker A."/>
            <person name="Gohl D.M."/>
            <person name="Silverstein K.A.T."/>
            <person name="Koren S."/>
            <person name="Bechman K.B."/>
            <person name="Herman A."/>
            <person name="Abrahante J.E."/>
            <person name="Garbe J."/>
        </authorList>
    </citation>
    <scope>NUCLEOTIDE SEQUENCE</scope>
    <source>
        <strain evidence="2">Duluth1</strain>
        <tissue evidence="2">Whole animal</tissue>
    </source>
</reference>
<proteinExistence type="predicted"/>
<feature type="region of interest" description="Disordered" evidence="1">
    <location>
        <begin position="28"/>
        <end position="63"/>
    </location>
</feature>
<protein>
    <submittedName>
        <fullName evidence="2">Uncharacterized protein</fullName>
    </submittedName>
</protein>
<dbReference type="Proteomes" id="UP000828390">
    <property type="component" value="Unassembled WGS sequence"/>
</dbReference>
<reference evidence="2" key="1">
    <citation type="journal article" date="2019" name="bioRxiv">
        <title>The Genome of the Zebra Mussel, Dreissena polymorpha: A Resource for Invasive Species Research.</title>
        <authorList>
            <person name="McCartney M.A."/>
            <person name="Auch B."/>
            <person name="Kono T."/>
            <person name="Mallez S."/>
            <person name="Zhang Y."/>
            <person name="Obille A."/>
            <person name="Becker A."/>
            <person name="Abrahante J.E."/>
            <person name="Garbe J."/>
            <person name="Badalamenti J.P."/>
            <person name="Herman A."/>
            <person name="Mangelson H."/>
            <person name="Liachko I."/>
            <person name="Sullivan S."/>
            <person name="Sone E.D."/>
            <person name="Koren S."/>
            <person name="Silverstein K.A.T."/>
            <person name="Beckman K.B."/>
            <person name="Gohl D.M."/>
        </authorList>
    </citation>
    <scope>NUCLEOTIDE SEQUENCE</scope>
    <source>
        <strain evidence="2">Duluth1</strain>
        <tissue evidence="2">Whole animal</tissue>
    </source>
</reference>
<feature type="compositionally biased region" description="Polar residues" evidence="1">
    <location>
        <begin position="49"/>
        <end position="59"/>
    </location>
</feature>
<gene>
    <name evidence="2" type="ORF">DPMN_044024</name>
</gene>
<dbReference type="EMBL" id="JAIWYP010000011">
    <property type="protein sequence ID" value="KAH3737431.1"/>
    <property type="molecule type" value="Genomic_DNA"/>
</dbReference>
<name>A0A9D4D1J1_DREPO</name>
<feature type="compositionally biased region" description="Low complexity" evidence="1">
    <location>
        <begin position="28"/>
        <end position="48"/>
    </location>
</feature>
<keyword evidence="3" id="KW-1185">Reference proteome</keyword>
<evidence type="ECO:0000256" key="1">
    <source>
        <dbReference type="SAM" id="MobiDB-lite"/>
    </source>
</evidence>
<sequence length="118" mass="13149">MTTANYATLETSTYTNVSATTTTADLYQTTETSTYTDASTTSADSYPTRETQPSTNSSITTTVFFPTTETSTYTKAKECPGDTDKMGTVWIPERIGFSKKTRVPRTVQRNKRKYHTLL</sequence>
<comment type="caution">
    <text evidence="2">The sequence shown here is derived from an EMBL/GenBank/DDBJ whole genome shotgun (WGS) entry which is preliminary data.</text>
</comment>